<gene>
    <name evidence="2" type="ORF">SAMN05421780_10488</name>
</gene>
<sequence>MLNPFRKSYNAEELDIFRFLQKATLFSELTQDELYNFLPYLYLRQYKENEVVFFRNDPSQALYIIQKGQISLSITLSDKTEYLTSVSTHQTLGDNSLIPNAKRIYNAIVTSEVAEMYVLPQANLLAVFERDARIKAKMYAALSTSYNQYMVNLFKAYQSSFGFFDLSTAYK</sequence>
<dbReference type="InterPro" id="IPR018490">
    <property type="entry name" value="cNMP-bd_dom_sf"/>
</dbReference>
<feature type="domain" description="Cyclic nucleotide-binding" evidence="1">
    <location>
        <begin position="25"/>
        <end position="145"/>
    </location>
</feature>
<evidence type="ECO:0000313" key="2">
    <source>
        <dbReference type="EMBL" id="SFC27302.1"/>
    </source>
</evidence>
<dbReference type="PROSITE" id="PS50042">
    <property type="entry name" value="CNMP_BINDING_3"/>
    <property type="match status" value="1"/>
</dbReference>
<dbReference type="SUPFAM" id="SSF51206">
    <property type="entry name" value="cAMP-binding domain-like"/>
    <property type="match status" value="1"/>
</dbReference>
<dbReference type="Gene3D" id="2.60.120.10">
    <property type="entry name" value="Jelly Rolls"/>
    <property type="match status" value="1"/>
</dbReference>
<evidence type="ECO:0000313" key="3">
    <source>
        <dbReference type="Proteomes" id="UP000199514"/>
    </source>
</evidence>
<dbReference type="STRING" id="927664.SAMN05421780_10488"/>
<evidence type="ECO:0000259" key="1">
    <source>
        <dbReference type="PROSITE" id="PS50042"/>
    </source>
</evidence>
<proteinExistence type="predicted"/>
<dbReference type="EMBL" id="FOLE01000004">
    <property type="protein sequence ID" value="SFC27302.1"/>
    <property type="molecule type" value="Genomic_DNA"/>
</dbReference>
<reference evidence="2 3" key="1">
    <citation type="submission" date="2016-10" db="EMBL/GenBank/DDBJ databases">
        <authorList>
            <person name="de Groot N.N."/>
        </authorList>
    </citation>
    <scope>NUCLEOTIDE SEQUENCE [LARGE SCALE GENOMIC DNA]</scope>
    <source>
        <strain evidence="2 3">DSM 6793</strain>
    </source>
</reference>
<keyword evidence="3" id="KW-1185">Reference proteome</keyword>
<dbReference type="Pfam" id="PF00027">
    <property type="entry name" value="cNMP_binding"/>
    <property type="match status" value="1"/>
</dbReference>
<dbReference type="InterPro" id="IPR014710">
    <property type="entry name" value="RmlC-like_jellyroll"/>
</dbReference>
<dbReference type="CDD" id="cd00038">
    <property type="entry name" value="CAP_ED"/>
    <property type="match status" value="1"/>
</dbReference>
<dbReference type="RefSeq" id="WP_091510585.1">
    <property type="nucleotide sequence ID" value="NZ_FOLE01000004.1"/>
</dbReference>
<dbReference type="Proteomes" id="UP000199514">
    <property type="component" value="Unassembled WGS sequence"/>
</dbReference>
<dbReference type="OrthoDB" id="1523752at2"/>
<dbReference type="SMART" id="SM00100">
    <property type="entry name" value="cNMP"/>
    <property type="match status" value="1"/>
</dbReference>
<protein>
    <submittedName>
        <fullName evidence="2">Cyclic nucleotide-binding domain-containing protein</fullName>
    </submittedName>
</protein>
<dbReference type="AlphaFoldDB" id="A0A1I1HUR0"/>
<organism evidence="2 3">
    <name type="scientific">Flexibacter flexilis DSM 6793</name>
    <dbReference type="NCBI Taxonomy" id="927664"/>
    <lineage>
        <taxon>Bacteria</taxon>
        <taxon>Pseudomonadati</taxon>
        <taxon>Bacteroidota</taxon>
        <taxon>Cytophagia</taxon>
        <taxon>Cytophagales</taxon>
        <taxon>Flexibacteraceae</taxon>
        <taxon>Flexibacter</taxon>
    </lineage>
</organism>
<accession>A0A1I1HUR0</accession>
<dbReference type="InterPro" id="IPR000595">
    <property type="entry name" value="cNMP-bd_dom"/>
</dbReference>
<name>A0A1I1HUR0_9BACT</name>